<name>D3Q7S9_STANL</name>
<feature type="transmembrane region" description="Helical" evidence="1">
    <location>
        <begin position="37"/>
        <end position="58"/>
    </location>
</feature>
<sequence length="274" mass="29900">MGAAVAVSIGVLAAGYIGLRSMRLFDIFLGDPMPSMASVYVALFFVFLTKGLIAVPLVSLLRDPSGAGVAEAMGDLRILDLGLDAIWLTGAVAAPVLEYNRQWMFTLREAVSKVRYPFWFRTFRWFGPMAICTIGFWAHIKLTRQELVVAWSLLILSFIAMDLNVRSGLIRAMQLYLKVRDRVIDDLKARVEGTRPPRPEPPPAPSIGLVLRWIALTVASGVAGYLALLADALGQLIATTGPVILMMVLGTVIDGVKSSIDSRASADLARMHRD</sequence>
<dbReference type="Proteomes" id="UP000000844">
    <property type="component" value="Chromosome"/>
</dbReference>
<accession>D3Q7S9</accession>
<feature type="transmembrane region" description="Helical" evidence="1">
    <location>
        <begin position="118"/>
        <end position="140"/>
    </location>
</feature>
<dbReference type="EMBL" id="CP001778">
    <property type="protein sequence ID" value="ADD44421.1"/>
    <property type="molecule type" value="Genomic_DNA"/>
</dbReference>
<keyword evidence="1" id="KW-0812">Transmembrane</keyword>
<dbReference type="KEGG" id="sna:Snas_4780"/>
<evidence type="ECO:0000313" key="3">
    <source>
        <dbReference type="Proteomes" id="UP000000844"/>
    </source>
</evidence>
<feature type="transmembrane region" description="Helical" evidence="1">
    <location>
        <begin position="209"/>
        <end position="230"/>
    </location>
</feature>
<feature type="transmembrane region" description="Helical" evidence="1">
    <location>
        <begin position="236"/>
        <end position="256"/>
    </location>
</feature>
<dbReference type="STRING" id="446470.Snas_4780"/>
<feature type="transmembrane region" description="Helical" evidence="1">
    <location>
        <begin position="6"/>
        <end position="25"/>
    </location>
</feature>
<keyword evidence="3" id="KW-1185">Reference proteome</keyword>
<keyword evidence="1" id="KW-1133">Transmembrane helix</keyword>
<organism evidence="2 3">
    <name type="scientific">Stackebrandtia nassauensis (strain DSM 44728 / CIP 108903 / NRRL B-16338 / NBRC 102104 / LLR-40K-21)</name>
    <dbReference type="NCBI Taxonomy" id="446470"/>
    <lineage>
        <taxon>Bacteria</taxon>
        <taxon>Bacillati</taxon>
        <taxon>Actinomycetota</taxon>
        <taxon>Actinomycetes</taxon>
        <taxon>Glycomycetales</taxon>
        <taxon>Glycomycetaceae</taxon>
        <taxon>Stackebrandtia</taxon>
    </lineage>
</organism>
<protein>
    <submittedName>
        <fullName evidence="2">Uncharacterized protein</fullName>
    </submittedName>
</protein>
<evidence type="ECO:0000313" key="2">
    <source>
        <dbReference type="EMBL" id="ADD44421.1"/>
    </source>
</evidence>
<dbReference type="HOGENOM" id="CLU_1015301_0_0_11"/>
<proteinExistence type="predicted"/>
<feature type="transmembrane region" description="Helical" evidence="1">
    <location>
        <begin position="146"/>
        <end position="165"/>
    </location>
</feature>
<reference evidence="2 3" key="1">
    <citation type="journal article" date="2009" name="Stand. Genomic Sci.">
        <title>Complete genome sequence of Stackebrandtia nassauensis type strain (LLR-40K-21).</title>
        <authorList>
            <person name="Munk C."/>
            <person name="Lapidus A."/>
            <person name="Copeland A."/>
            <person name="Jando M."/>
            <person name="Mayilraj S."/>
            <person name="Glavina Del Rio T."/>
            <person name="Nolan M."/>
            <person name="Chen F."/>
            <person name="Lucas S."/>
            <person name="Tice H."/>
            <person name="Cheng J.F."/>
            <person name="Han C."/>
            <person name="Detter J.C."/>
            <person name="Bruce D."/>
            <person name="Goodwin L."/>
            <person name="Chain P."/>
            <person name="Pitluck S."/>
            <person name="Goker M."/>
            <person name="Ovchinikova G."/>
            <person name="Pati A."/>
            <person name="Ivanova N."/>
            <person name="Mavromatis K."/>
            <person name="Chen A."/>
            <person name="Palaniappan K."/>
            <person name="Land M."/>
            <person name="Hauser L."/>
            <person name="Chang Y.J."/>
            <person name="Jeffries C.D."/>
            <person name="Bristow J."/>
            <person name="Eisen J.A."/>
            <person name="Markowitz V."/>
            <person name="Hugenholtz P."/>
            <person name="Kyrpides N.C."/>
            <person name="Klenk H.P."/>
        </authorList>
    </citation>
    <scope>NUCLEOTIDE SEQUENCE [LARGE SCALE GENOMIC DNA]</scope>
    <source>
        <strain evidence="3">DSM 44728 / CIP 108903 / NRRL B-16338 / NBRC 102104 / LLR-40K-21</strain>
    </source>
</reference>
<keyword evidence="1" id="KW-0472">Membrane</keyword>
<dbReference type="AlphaFoldDB" id="D3Q7S9"/>
<evidence type="ECO:0000256" key="1">
    <source>
        <dbReference type="SAM" id="Phobius"/>
    </source>
</evidence>
<gene>
    <name evidence="2" type="ordered locus">Snas_4780</name>
</gene>